<evidence type="ECO:0000256" key="1">
    <source>
        <dbReference type="ARBA" id="ARBA00022884"/>
    </source>
</evidence>
<evidence type="ECO:0000313" key="7">
    <source>
        <dbReference type="WBParaSite" id="HNAJ_0001277101-mRNA-1"/>
    </source>
</evidence>
<dbReference type="PANTHER" id="PTHR11176">
    <property type="entry name" value="BOULE-RELATED"/>
    <property type="match status" value="1"/>
</dbReference>
<dbReference type="AlphaFoldDB" id="A0A0R3TY24"/>
<evidence type="ECO:0000313" key="5">
    <source>
        <dbReference type="EMBL" id="VDO13977.1"/>
    </source>
</evidence>
<feature type="region of interest" description="Disordered" evidence="3">
    <location>
        <begin position="323"/>
        <end position="354"/>
    </location>
</feature>
<dbReference type="Gene3D" id="3.30.70.330">
    <property type="match status" value="1"/>
</dbReference>
<dbReference type="CDD" id="cd12384">
    <property type="entry name" value="RRM_RBM24_RBM38_like"/>
    <property type="match status" value="1"/>
</dbReference>
<dbReference type="InterPro" id="IPR035979">
    <property type="entry name" value="RBD_domain_sf"/>
</dbReference>
<gene>
    <name evidence="5" type="ORF">HNAJ_LOCUS12747</name>
</gene>
<keyword evidence="1 2" id="KW-0694">RNA-binding</keyword>
<dbReference type="SMART" id="SM00360">
    <property type="entry name" value="RRM"/>
    <property type="match status" value="1"/>
</dbReference>
<evidence type="ECO:0000256" key="2">
    <source>
        <dbReference type="PROSITE-ProRule" id="PRU00176"/>
    </source>
</evidence>
<evidence type="ECO:0000259" key="4">
    <source>
        <dbReference type="PROSITE" id="PS50102"/>
    </source>
</evidence>
<name>A0A0R3TY24_RODNA</name>
<dbReference type="OrthoDB" id="4207594at2759"/>
<sequence>MPVENGPINPQNGGSFQNAGNFLNIADFQNCGLNFGSLSFLMNSLATRKIFVGGLPYETTDAKLREFFEQFGPIEEAVVITDRATQKSRGYGFVTMVYSADAAKAISDPNPCIDGRKANVNLAILGAKPRQIPGITNAANMLAMAQMDMNLLTNSGTSSLNPGLVANTGQVNPAILQTMLGLNGMNQPRPLFPSQTPLPPQTPVPPFPADYSRTPNPYLAQPPQVMNSAVATTLASAVAANPYLLAQLLYNNNAASLNWDQQQALNTTVNTLTPVGNLPQNFAGEAEVLAQAVMNQQVQHQQMHVQPQFPAQLMTGDALTRAPNGNAQPSWPSMFQQQPQLSPPNGVNGNRGTPGYGMEHGSMYENGVNGDSNVANNKSGNAAGMSLRSKM</sequence>
<dbReference type="PROSITE" id="PS50102">
    <property type="entry name" value="RRM"/>
    <property type="match status" value="1"/>
</dbReference>
<dbReference type="Proteomes" id="UP000278807">
    <property type="component" value="Unassembled WGS sequence"/>
</dbReference>
<dbReference type="GO" id="GO:0003723">
    <property type="term" value="F:RNA binding"/>
    <property type="evidence" value="ECO:0007669"/>
    <property type="project" value="UniProtKB-UniRule"/>
</dbReference>
<feature type="compositionally biased region" description="Polar residues" evidence="3">
    <location>
        <begin position="369"/>
        <end position="380"/>
    </location>
</feature>
<dbReference type="EMBL" id="UZAE01014613">
    <property type="protein sequence ID" value="VDO13977.1"/>
    <property type="molecule type" value="Genomic_DNA"/>
</dbReference>
<reference evidence="7" key="1">
    <citation type="submission" date="2017-02" db="UniProtKB">
        <authorList>
            <consortium name="WormBaseParasite"/>
        </authorList>
    </citation>
    <scope>IDENTIFICATION</scope>
</reference>
<reference evidence="5 6" key="2">
    <citation type="submission" date="2018-11" db="EMBL/GenBank/DDBJ databases">
        <authorList>
            <consortium name="Pathogen Informatics"/>
        </authorList>
    </citation>
    <scope>NUCLEOTIDE SEQUENCE [LARGE SCALE GENOMIC DNA]</scope>
</reference>
<keyword evidence="6" id="KW-1185">Reference proteome</keyword>
<dbReference type="Pfam" id="PF00076">
    <property type="entry name" value="RRM_1"/>
    <property type="match status" value="1"/>
</dbReference>
<feature type="compositionally biased region" description="Polar residues" evidence="3">
    <location>
        <begin position="323"/>
        <end position="351"/>
    </location>
</feature>
<dbReference type="InterPro" id="IPR000504">
    <property type="entry name" value="RRM_dom"/>
</dbReference>
<dbReference type="STRING" id="102285.A0A0R3TY24"/>
<dbReference type="WBParaSite" id="HNAJ_0001277101-mRNA-1">
    <property type="protein sequence ID" value="HNAJ_0001277101-mRNA-1"/>
    <property type="gene ID" value="HNAJ_0001277101"/>
</dbReference>
<proteinExistence type="predicted"/>
<protein>
    <submittedName>
        <fullName evidence="7">RRM domain-containing protein</fullName>
    </submittedName>
</protein>
<organism evidence="7">
    <name type="scientific">Rodentolepis nana</name>
    <name type="common">Dwarf tapeworm</name>
    <name type="synonym">Hymenolepis nana</name>
    <dbReference type="NCBI Taxonomy" id="102285"/>
    <lineage>
        <taxon>Eukaryota</taxon>
        <taxon>Metazoa</taxon>
        <taxon>Spiralia</taxon>
        <taxon>Lophotrochozoa</taxon>
        <taxon>Platyhelminthes</taxon>
        <taxon>Cestoda</taxon>
        <taxon>Eucestoda</taxon>
        <taxon>Cyclophyllidea</taxon>
        <taxon>Hymenolepididae</taxon>
        <taxon>Rodentolepis</taxon>
    </lineage>
</organism>
<feature type="region of interest" description="Disordered" evidence="3">
    <location>
        <begin position="368"/>
        <end position="391"/>
    </location>
</feature>
<dbReference type="PANTHER" id="PTHR11176:SF61">
    <property type="entry name" value="SRA STEM-LOOP INTERACTING RNA BINDING PROTEIN"/>
    <property type="match status" value="1"/>
</dbReference>
<dbReference type="InterPro" id="IPR012677">
    <property type="entry name" value="Nucleotide-bd_a/b_plait_sf"/>
</dbReference>
<feature type="domain" description="RRM" evidence="4">
    <location>
        <begin position="48"/>
        <end position="129"/>
    </location>
</feature>
<accession>A0A0R3TY24</accession>
<evidence type="ECO:0000313" key="6">
    <source>
        <dbReference type="Proteomes" id="UP000278807"/>
    </source>
</evidence>
<evidence type="ECO:0000256" key="3">
    <source>
        <dbReference type="SAM" id="MobiDB-lite"/>
    </source>
</evidence>
<dbReference type="SUPFAM" id="SSF54928">
    <property type="entry name" value="RNA-binding domain, RBD"/>
    <property type="match status" value="1"/>
</dbReference>